<organism evidence="4 5">
    <name type="scientific">Planotetraspora mira</name>
    <dbReference type="NCBI Taxonomy" id="58121"/>
    <lineage>
        <taxon>Bacteria</taxon>
        <taxon>Bacillati</taxon>
        <taxon>Actinomycetota</taxon>
        <taxon>Actinomycetes</taxon>
        <taxon>Streptosporangiales</taxon>
        <taxon>Streptosporangiaceae</taxon>
        <taxon>Planotetraspora</taxon>
    </lineage>
</organism>
<accession>A0A8J3XA05</accession>
<dbReference type="Gene3D" id="3.20.20.370">
    <property type="entry name" value="Glycoside hydrolase/deacetylase"/>
    <property type="match status" value="1"/>
</dbReference>
<dbReference type="AlphaFoldDB" id="A0A8J3XA05"/>
<proteinExistence type="predicted"/>
<protein>
    <recommendedName>
        <fullName evidence="3">NodB homology domain-containing protein</fullName>
    </recommendedName>
</protein>
<dbReference type="EMBL" id="BOOO01000035">
    <property type="protein sequence ID" value="GII32554.1"/>
    <property type="molecule type" value="Genomic_DNA"/>
</dbReference>
<dbReference type="GO" id="GO:0005576">
    <property type="term" value="C:extracellular region"/>
    <property type="evidence" value="ECO:0007669"/>
    <property type="project" value="UniProtKB-SubCell"/>
</dbReference>
<feature type="domain" description="NodB homology" evidence="3">
    <location>
        <begin position="50"/>
        <end position="289"/>
    </location>
</feature>
<evidence type="ECO:0000259" key="3">
    <source>
        <dbReference type="PROSITE" id="PS51677"/>
    </source>
</evidence>
<keyword evidence="5" id="KW-1185">Reference proteome</keyword>
<sequence length="289" mass="30723">MSKIRSRWIQALSAVVVLLVAAVAGWTARAVTDDDPSAIALPPAPETSLTIVTIGFDDGDADQMQTLPMLRAHGFPATYYINSGTIGKKGSMTWKQVAEVAAAGHEIGGHTLNHARLAGMDRTKLHQEICDDRVALFDKGYAPVSFAYPFGSFDDAATAAASACGYNSARLVGGVDDKTTFAETIPPRTPARLRAHSTNYPPKEVLGQIKAGITAAQSHGGGWYNIYLHHICDTCPSYSMPPSDFADLLTWLRKRVDDGSIIIRTTGQVIGGPVHPPISAAALEAAAPR</sequence>
<dbReference type="PANTHER" id="PTHR34216:SF3">
    <property type="entry name" value="POLY-BETA-1,6-N-ACETYL-D-GLUCOSAMINE N-DEACETYLASE"/>
    <property type="match status" value="1"/>
</dbReference>
<gene>
    <name evidence="4" type="ORF">Pmi06nite_59960</name>
</gene>
<reference evidence="4 5" key="1">
    <citation type="submission" date="2021-01" db="EMBL/GenBank/DDBJ databases">
        <title>Whole genome shotgun sequence of Planotetraspora mira NBRC 15435.</title>
        <authorList>
            <person name="Komaki H."/>
            <person name="Tamura T."/>
        </authorList>
    </citation>
    <scope>NUCLEOTIDE SEQUENCE [LARGE SCALE GENOMIC DNA]</scope>
    <source>
        <strain evidence="4 5">NBRC 15435</strain>
    </source>
</reference>
<evidence type="ECO:0000313" key="4">
    <source>
        <dbReference type="EMBL" id="GII32554.1"/>
    </source>
</evidence>
<dbReference type="PANTHER" id="PTHR34216">
    <property type="match status" value="1"/>
</dbReference>
<dbReference type="InterPro" id="IPR002509">
    <property type="entry name" value="NODB_dom"/>
</dbReference>
<comment type="subcellular location">
    <subcellularLocation>
        <location evidence="1">Secreted</location>
    </subcellularLocation>
</comment>
<evidence type="ECO:0000313" key="5">
    <source>
        <dbReference type="Proteomes" id="UP000650628"/>
    </source>
</evidence>
<dbReference type="GO" id="GO:0016810">
    <property type="term" value="F:hydrolase activity, acting on carbon-nitrogen (but not peptide) bonds"/>
    <property type="evidence" value="ECO:0007669"/>
    <property type="project" value="InterPro"/>
</dbReference>
<dbReference type="CDD" id="cd10967">
    <property type="entry name" value="CE4_GLA_like_6s"/>
    <property type="match status" value="1"/>
</dbReference>
<evidence type="ECO:0000256" key="2">
    <source>
        <dbReference type="ARBA" id="ARBA00022729"/>
    </source>
</evidence>
<evidence type="ECO:0000256" key="1">
    <source>
        <dbReference type="ARBA" id="ARBA00004613"/>
    </source>
</evidence>
<dbReference type="InterPro" id="IPR051398">
    <property type="entry name" value="Polysacch_Deacetylase"/>
</dbReference>
<keyword evidence="2" id="KW-0732">Signal</keyword>
<comment type="caution">
    <text evidence="4">The sequence shown here is derived from an EMBL/GenBank/DDBJ whole genome shotgun (WGS) entry which is preliminary data.</text>
</comment>
<dbReference type="Proteomes" id="UP000650628">
    <property type="component" value="Unassembled WGS sequence"/>
</dbReference>
<dbReference type="SUPFAM" id="SSF88713">
    <property type="entry name" value="Glycoside hydrolase/deacetylase"/>
    <property type="match status" value="1"/>
</dbReference>
<dbReference type="RefSeq" id="WP_203956442.1">
    <property type="nucleotide sequence ID" value="NZ_BOOO01000035.1"/>
</dbReference>
<name>A0A8J3XA05_9ACTN</name>
<dbReference type="InterPro" id="IPR011330">
    <property type="entry name" value="Glyco_hydro/deAcase_b/a-brl"/>
</dbReference>
<dbReference type="Pfam" id="PF01522">
    <property type="entry name" value="Polysacc_deac_1"/>
    <property type="match status" value="1"/>
</dbReference>
<dbReference type="PROSITE" id="PS51677">
    <property type="entry name" value="NODB"/>
    <property type="match status" value="1"/>
</dbReference>
<dbReference type="GO" id="GO:0005975">
    <property type="term" value="P:carbohydrate metabolic process"/>
    <property type="evidence" value="ECO:0007669"/>
    <property type="project" value="InterPro"/>
</dbReference>